<feature type="transmembrane region" description="Helical" evidence="7">
    <location>
        <begin position="166"/>
        <end position="195"/>
    </location>
</feature>
<feature type="transmembrane region" description="Helical" evidence="7">
    <location>
        <begin position="135"/>
        <end position="154"/>
    </location>
</feature>
<evidence type="ECO:0000259" key="8">
    <source>
        <dbReference type="Pfam" id="PF20684"/>
    </source>
</evidence>
<accession>A0ABR1T524</accession>
<feature type="region of interest" description="Disordered" evidence="6">
    <location>
        <begin position="1"/>
        <end position="23"/>
    </location>
</feature>
<comment type="subcellular location">
    <subcellularLocation>
        <location evidence="1">Membrane</location>
        <topology evidence="1">Multi-pass membrane protein</topology>
    </subcellularLocation>
</comment>
<feature type="compositionally biased region" description="Basic and acidic residues" evidence="6">
    <location>
        <begin position="237"/>
        <end position="246"/>
    </location>
</feature>
<dbReference type="PANTHER" id="PTHR33048">
    <property type="entry name" value="PTH11-LIKE INTEGRAL MEMBRANE PROTEIN (AFU_ORTHOLOGUE AFUA_5G11245)"/>
    <property type="match status" value="1"/>
</dbReference>
<feature type="transmembrane region" description="Helical" evidence="7">
    <location>
        <begin position="72"/>
        <end position="98"/>
    </location>
</feature>
<keyword evidence="2 7" id="KW-0812">Transmembrane</keyword>
<dbReference type="Pfam" id="PF20684">
    <property type="entry name" value="Fung_rhodopsin"/>
    <property type="match status" value="1"/>
</dbReference>
<sequence length="252" mass="27285">MVTIASSRAAVDSTQAPAAPPPPGVIPDFQSPDNYKHANIILHSVVLSATTIAVLIRLYTRTFIKKSIGVDDWLALLSWALALEFSVVMAYGACSVFYTVTFFVDLFRCWPIQATWDPNVKGTCMSYAAFPNATGVFNIIPDFFILWIPLPPVLRMNMPLARKIRIALTFGLGLFIPEANVGLICAYAATFHAFFDAGDPRSLGSLVASLLADRSLSRTRVGASSEGQAGKKGSGRSSDEALRQEPRQPITG</sequence>
<gene>
    <name evidence="9" type="ORF">PG994_014082</name>
</gene>
<evidence type="ECO:0000256" key="6">
    <source>
        <dbReference type="SAM" id="MobiDB-lite"/>
    </source>
</evidence>
<reference evidence="9 10" key="1">
    <citation type="submission" date="2023-01" db="EMBL/GenBank/DDBJ databases">
        <title>Analysis of 21 Apiospora genomes using comparative genomics revels a genus with tremendous synthesis potential of carbohydrate active enzymes and secondary metabolites.</title>
        <authorList>
            <person name="Sorensen T."/>
        </authorList>
    </citation>
    <scope>NUCLEOTIDE SEQUENCE [LARGE SCALE GENOMIC DNA]</scope>
    <source>
        <strain evidence="9 10">CBS 135458</strain>
    </source>
</reference>
<evidence type="ECO:0000256" key="4">
    <source>
        <dbReference type="ARBA" id="ARBA00023136"/>
    </source>
</evidence>
<feature type="domain" description="Rhodopsin" evidence="8">
    <location>
        <begin position="88"/>
        <end position="176"/>
    </location>
</feature>
<protein>
    <submittedName>
        <fullName evidence="9">Satratoxin biosynthesis SC1 cluster protein 4</fullName>
    </submittedName>
</protein>
<name>A0ABR1T524_9PEZI</name>
<evidence type="ECO:0000256" key="3">
    <source>
        <dbReference type="ARBA" id="ARBA00022989"/>
    </source>
</evidence>
<organism evidence="9 10">
    <name type="scientific">Apiospora phragmitis</name>
    <dbReference type="NCBI Taxonomy" id="2905665"/>
    <lineage>
        <taxon>Eukaryota</taxon>
        <taxon>Fungi</taxon>
        <taxon>Dikarya</taxon>
        <taxon>Ascomycota</taxon>
        <taxon>Pezizomycotina</taxon>
        <taxon>Sordariomycetes</taxon>
        <taxon>Xylariomycetidae</taxon>
        <taxon>Amphisphaeriales</taxon>
        <taxon>Apiosporaceae</taxon>
        <taxon>Apiospora</taxon>
    </lineage>
</organism>
<evidence type="ECO:0000313" key="10">
    <source>
        <dbReference type="Proteomes" id="UP001480595"/>
    </source>
</evidence>
<dbReference type="GeneID" id="92098554"/>
<feature type="transmembrane region" description="Helical" evidence="7">
    <location>
        <begin position="40"/>
        <end position="60"/>
    </location>
</feature>
<comment type="similarity">
    <text evidence="5">Belongs to the SAT4 family.</text>
</comment>
<dbReference type="Proteomes" id="UP001480595">
    <property type="component" value="Unassembled WGS sequence"/>
</dbReference>
<dbReference type="PANTHER" id="PTHR33048:SF158">
    <property type="entry name" value="MEMBRANE PROTEIN PTH11-LIKE, PUTATIVE-RELATED"/>
    <property type="match status" value="1"/>
</dbReference>
<feature type="region of interest" description="Disordered" evidence="6">
    <location>
        <begin position="216"/>
        <end position="252"/>
    </location>
</feature>
<keyword evidence="4 7" id="KW-0472">Membrane</keyword>
<dbReference type="EMBL" id="JAQQWL010000015">
    <property type="protein sequence ID" value="KAK8041075.1"/>
    <property type="molecule type" value="Genomic_DNA"/>
</dbReference>
<proteinExistence type="inferred from homology"/>
<dbReference type="InterPro" id="IPR049326">
    <property type="entry name" value="Rhodopsin_dom_fungi"/>
</dbReference>
<evidence type="ECO:0000256" key="7">
    <source>
        <dbReference type="SAM" id="Phobius"/>
    </source>
</evidence>
<evidence type="ECO:0000256" key="5">
    <source>
        <dbReference type="ARBA" id="ARBA00038359"/>
    </source>
</evidence>
<dbReference type="InterPro" id="IPR052337">
    <property type="entry name" value="SAT4-like"/>
</dbReference>
<evidence type="ECO:0000256" key="2">
    <source>
        <dbReference type="ARBA" id="ARBA00022692"/>
    </source>
</evidence>
<dbReference type="RefSeq" id="XP_066708620.1">
    <property type="nucleotide sequence ID" value="XM_066865491.1"/>
</dbReference>
<evidence type="ECO:0000256" key="1">
    <source>
        <dbReference type="ARBA" id="ARBA00004141"/>
    </source>
</evidence>
<evidence type="ECO:0000313" key="9">
    <source>
        <dbReference type="EMBL" id="KAK8041075.1"/>
    </source>
</evidence>
<comment type="caution">
    <text evidence="9">The sequence shown here is derived from an EMBL/GenBank/DDBJ whole genome shotgun (WGS) entry which is preliminary data.</text>
</comment>
<keyword evidence="10" id="KW-1185">Reference proteome</keyword>
<keyword evidence="3 7" id="KW-1133">Transmembrane helix</keyword>